<dbReference type="EMBL" id="BORT01000018">
    <property type="protein sequence ID" value="GIO49050.1"/>
    <property type="molecule type" value="Genomic_DNA"/>
</dbReference>
<dbReference type="InterPro" id="IPR011608">
    <property type="entry name" value="PRD"/>
</dbReference>
<dbReference type="GO" id="GO:0006355">
    <property type="term" value="P:regulation of DNA-templated transcription"/>
    <property type="evidence" value="ECO:0007669"/>
    <property type="project" value="InterPro"/>
</dbReference>
<dbReference type="Gene3D" id="3.40.930.10">
    <property type="entry name" value="Mannitol-specific EII, Chain A"/>
    <property type="match status" value="1"/>
</dbReference>
<dbReference type="InterPro" id="IPR036634">
    <property type="entry name" value="PRD_sf"/>
</dbReference>
<organism evidence="9 10">
    <name type="scientific">Paenibacillus azoreducens</name>
    <dbReference type="NCBI Taxonomy" id="116718"/>
    <lineage>
        <taxon>Bacteria</taxon>
        <taxon>Bacillati</taxon>
        <taxon>Bacillota</taxon>
        <taxon>Bacilli</taxon>
        <taxon>Bacillales</taxon>
        <taxon>Paenibacillaceae</taxon>
        <taxon>Paenibacillus</taxon>
    </lineage>
</organism>
<sequence>MSLDERSTRILTQLMNSETYTPIERITEKLHISRRTVYYDLEKINYWLEDHQLNPVEHVRSLGLYIPDETKQKIPAMIKMLDTWQYYYSEKERKALLAIHLITSTNTVFLKDLMEKIGVSRGTTNTELNKLKEELQNFSLIVSFHRKEGYLIEGSENDKRKALIHYLSQILSKDSWSHLVSEIQLLLNGRPDQGGNVYEKPTLAFVEEHLSMIYQIIDKCEQELGIQMTDEMLHSLALRFIIFSKRLLQGEHIVIDQDEKDVLKSTAEYKAAMNISKELEEMFHMPFPEDEVCYIAMNLLGSKVNYMSHGPESDTDVQHLKGIIQRMVDDFQRFACVFFQERPLIEEKMLIHLKPAYYRIKYGIEVENPLTDSVKEKYSEIFEITKKVVHHFENFIGRSISEKEIAYIAMHFGGWMRREGSKPITRKKALIVCGNGISTSRILQVQLENLLSAVDIVAVVSLREYHSGDYDVDFVVSTAPIEKKDHSVFIVSPILTDAEKEALLNQVNSLMETKARRPGHAVKTLMDVIKRHADIFNEEALTQDLAQHFQTERQNIKEYRKPMLNELITPEMIQFETRVRDWKEAIRIAAEPLLQKGYVSGDYVTAMIDNVLELGPYVVIAPRIAIPHARPDQGVFQMGMSLLCLREGVSFSEDGSHDANLIIVLAAVDKQAHLKAVAQLTRLLTGEHNVDAILEADSVAPVLQLVNQYSTH</sequence>
<keyword evidence="2" id="KW-0677">Repeat</keyword>
<dbReference type="InterPro" id="IPR013196">
    <property type="entry name" value="HTH_11"/>
</dbReference>
<proteinExistence type="predicted"/>
<dbReference type="GO" id="GO:0008982">
    <property type="term" value="F:protein-N(PI)-phosphohistidine-sugar phosphotransferase activity"/>
    <property type="evidence" value="ECO:0007669"/>
    <property type="project" value="InterPro"/>
</dbReference>
<dbReference type="SUPFAM" id="SSF55804">
    <property type="entry name" value="Phoshotransferase/anion transport protein"/>
    <property type="match status" value="1"/>
</dbReference>
<dbReference type="Gene3D" id="3.40.50.2300">
    <property type="match status" value="1"/>
</dbReference>
<dbReference type="Pfam" id="PF08279">
    <property type="entry name" value="HTH_11"/>
    <property type="match status" value="1"/>
</dbReference>
<feature type="domain" description="PTS EIIB type-2" evidence="7">
    <location>
        <begin position="427"/>
        <end position="515"/>
    </location>
</feature>
<dbReference type="Pfam" id="PF05043">
    <property type="entry name" value="Mga"/>
    <property type="match status" value="1"/>
</dbReference>
<dbReference type="PROSITE" id="PS51372">
    <property type="entry name" value="PRD_2"/>
    <property type="match status" value="2"/>
</dbReference>
<dbReference type="GO" id="GO:0009401">
    <property type="term" value="P:phosphoenolpyruvate-dependent sugar phosphotransferase system"/>
    <property type="evidence" value="ECO:0007669"/>
    <property type="project" value="InterPro"/>
</dbReference>
<comment type="caution">
    <text evidence="9">The sequence shown here is derived from an EMBL/GenBank/DDBJ whole genome shotgun (WGS) entry which is preliminary data.</text>
</comment>
<dbReference type="PROSITE" id="PS51099">
    <property type="entry name" value="PTS_EIIB_TYPE_2"/>
    <property type="match status" value="1"/>
</dbReference>
<accession>A0A919YI13</accession>
<evidence type="ECO:0000313" key="10">
    <source>
        <dbReference type="Proteomes" id="UP000682811"/>
    </source>
</evidence>
<dbReference type="InterPro" id="IPR013011">
    <property type="entry name" value="PTS_EIIB_2"/>
</dbReference>
<evidence type="ECO:0000256" key="3">
    <source>
        <dbReference type="ARBA" id="ARBA00023015"/>
    </source>
</evidence>
<dbReference type="RefSeq" id="WP_212979616.1">
    <property type="nucleotide sequence ID" value="NZ_AP025343.1"/>
</dbReference>
<reference evidence="9 10" key="1">
    <citation type="submission" date="2021-03" db="EMBL/GenBank/DDBJ databases">
        <title>Antimicrobial resistance genes in bacteria isolated from Japanese honey, and their potential for conferring macrolide and lincosamide resistance in the American foulbrood pathogen Paenibacillus larvae.</title>
        <authorList>
            <person name="Okamoto M."/>
            <person name="Kumagai M."/>
            <person name="Kanamori H."/>
            <person name="Takamatsu D."/>
        </authorList>
    </citation>
    <scope>NUCLEOTIDE SEQUENCE [LARGE SCALE GENOMIC DNA]</scope>
    <source>
        <strain evidence="9 10">J34TS1</strain>
    </source>
</reference>
<keyword evidence="3" id="KW-0805">Transcription regulation</keyword>
<dbReference type="Pfam" id="PF00874">
    <property type="entry name" value="PRD"/>
    <property type="match status" value="2"/>
</dbReference>
<dbReference type="AlphaFoldDB" id="A0A919YI13"/>
<dbReference type="Pfam" id="PF00359">
    <property type="entry name" value="PTS_EIIA_2"/>
    <property type="match status" value="1"/>
</dbReference>
<dbReference type="Gene3D" id="1.10.10.10">
    <property type="entry name" value="Winged helix-like DNA-binding domain superfamily/Winged helix DNA-binding domain"/>
    <property type="match status" value="1"/>
</dbReference>
<dbReference type="InterPro" id="IPR016152">
    <property type="entry name" value="PTrfase/Anion_transptr"/>
</dbReference>
<dbReference type="InterPro" id="IPR002178">
    <property type="entry name" value="PTS_EIIA_type-2_dom"/>
</dbReference>
<dbReference type="Gene3D" id="1.10.1790.10">
    <property type="entry name" value="PRD domain"/>
    <property type="match status" value="2"/>
</dbReference>
<dbReference type="InterPro" id="IPR036095">
    <property type="entry name" value="PTS_EIIB-like_sf"/>
</dbReference>
<keyword evidence="4" id="KW-0010">Activator</keyword>
<dbReference type="InterPro" id="IPR007737">
    <property type="entry name" value="Mga_HTH"/>
</dbReference>
<keyword evidence="1" id="KW-0808">Transferase</keyword>
<dbReference type="Proteomes" id="UP000682811">
    <property type="component" value="Unassembled WGS sequence"/>
</dbReference>
<evidence type="ECO:0000259" key="8">
    <source>
        <dbReference type="PROSITE" id="PS51372"/>
    </source>
</evidence>
<feature type="domain" description="PTS EIIA type-2" evidence="6">
    <location>
        <begin position="566"/>
        <end position="709"/>
    </location>
</feature>
<evidence type="ECO:0000313" key="9">
    <source>
        <dbReference type="EMBL" id="GIO49050.1"/>
    </source>
</evidence>
<dbReference type="PANTHER" id="PTHR30185:SF18">
    <property type="entry name" value="TRANSCRIPTIONAL REGULATOR MTLR"/>
    <property type="match status" value="1"/>
</dbReference>
<name>A0A919YI13_9BACL</name>
<keyword evidence="10" id="KW-1185">Reference proteome</keyword>
<dbReference type="InterPro" id="IPR036388">
    <property type="entry name" value="WH-like_DNA-bd_sf"/>
</dbReference>
<dbReference type="SUPFAM" id="SSF63520">
    <property type="entry name" value="PTS-regulatory domain, PRD"/>
    <property type="match status" value="2"/>
</dbReference>
<evidence type="ECO:0000256" key="5">
    <source>
        <dbReference type="ARBA" id="ARBA00023163"/>
    </source>
</evidence>
<evidence type="ECO:0000256" key="4">
    <source>
        <dbReference type="ARBA" id="ARBA00023159"/>
    </source>
</evidence>
<dbReference type="PROSITE" id="PS51094">
    <property type="entry name" value="PTS_EIIA_TYPE_2"/>
    <property type="match status" value="1"/>
</dbReference>
<dbReference type="PANTHER" id="PTHR30185">
    <property type="entry name" value="CRYPTIC BETA-GLUCOSIDE BGL OPERON ANTITERMINATOR"/>
    <property type="match status" value="1"/>
</dbReference>
<keyword evidence="5" id="KW-0804">Transcription</keyword>
<dbReference type="CDD" id="cd05568">
    <property type="entry name" value="PTS_IIB_bgl_like"/>
    <property type="match status" value="1"/>
</dbReference>
<gene>
    <name evidence="9" type="ORF">J34TS1_38150</name>
</gene>
<feature type="domain" description="PRD" evidence="8">
    <location>
        <begin position="204"/>
        <end position="309"/>
    </location>
</feature>
<dbReference type="PROSITE" id="PS00372">
    <property type="entry name" value="PTS_EIIA_TYPE_2_HIS"/>
    <property type="match status" value="1"/>
</dbReference>
<protein>
    <submittedName>
        <fullName evidence="9">Transcriptional antiterminator</fullName>
    </submittedName>
</protein>
<dbReference type="SUPFAM" id="SSF52794">
    <property type="entry name" value="PTS system IIB component-like"/>
    <property type="match status" value="1"/>
</dbReference>
<feature type="domain" description="PRD" evidence="8">
    <location>
        <begin position="315"/>
        <end position="422"/>
    </location>
</feature>
<dbReference type="CDD" id="cd00211">
    <property type="entry name" value="PTS_IIA_fru"/>
    <property type="match status" value="1"/>
</dbReference>
<evidence type="ECO:0000259" key="6">
    <source>
        <dbReference type="PROSITE" id="PS51094"/>
    </source>
</evidence>
<dbReference type="InterPro" id="IPR050661">
    <property type="entry name" value="BglG_antiterminators"/>
</dbReference>
<evidence type="ECO:0000256" key="1">
    <source>
        <dbReference type="ARBA" id="ARBA00022679"/>
    </source>
</evidence>
<evidence type="ECO:0000256" key="2">
    <source>
        <dbReference type="ARBA" id="ARBA00022737"/>
    </source>
</evidence>
<evidence type="ECO:0000259" key="7">
    <source>
        <dbReference type="PROSITE" id="PS51099"/>
    </source>
</evidence>